<accession>A0A7S4VWF4</accession>
<protein>
    <recommendedName>
        <fullName evidence="3">RanBP2-type domain-containing protein</fullName>
    </recommendedName>
</protein>
<evidence type="ECO:0008006" key="3">
    <source>
        <dbReference type="Google" id="ProtNLM"/>
    </source>
</evidence>
<dbReference type="EMBL" id="HBNR01045744">
    <property type="protein sequence ID" value="CAE4606916.1"/>
    <property type="molecule type" value="Transcribed_RNA"/>
</dbReference>
<proteinExistence type="predicted"/>
<feature type="compositionally biased region" description="Basic and acidic residues" evidence="1">
    <location>
        <begin position="148"/>
        <end position="158"/>
    </location>
</feature>
<sequence length="198" mass="21829">MAQVLKPRPAQTAGPARSAHGLPSAGTMSSWQQAVSADLYKGKKRVLTVALSGNQQKNLRTGRDDADIPSWSCAACSSEVPGVYNRCDKCGLLRPDERASRMELRKKDGVIGKGGGFFEAPSADDRRRDWNSDDEEYDEFGRKKRRRSGAEASRDENPRAGSEAATSDRQRAALARLRQRGRGGRKSRSRSRSHSPRQ</sequence>
<dbReference type="AlphaFoldDB" id="A0A7S4VWF4"/>
<evidence type="ECO:0000313" key="2">
    <source>
        <dbReference type="EMBL" id="CAE4606916.1"/>
    </source>
</evidence>
<name>A0A7S4VWF4_9DINO</name>
<evidence type="ECO:0000256" key="1">
    <source>
        <dbReference type="SAM" id="MobiDB-lite"/>
    </source>
</evidence>
<feature type="compositionally biased region" description="Basic and acidic residues" evidence="1">
    <location>
        <begin position="98"/>
        <end position="110"/>
    </location>
</feature>
<feature type="compositionally biased region" description="Basic residues" evidence="1">
    <location>
        <begin position="177"/>
        <end position="198"/>
    </location>
</feature>
<gene>
    <name evidence="2" type="ORF">AMON00008_LOCUS31833</name>
</gene>
<organism evidence="2">
    <name type="scientific">Alexandrium monilatum</name>
    <dbReference type="NCBI Taxonomy" id="311494"/>
    <lineage>
        <taxon>Eukaryota</taxon>
        <taxon>Sar</taxon>
        <taxon>Alveolata</taxon>
        <taxon>Dinophyceae</taxon>
        <taxon>Gonyaulacales</taxon>
        <taxon>Pyrocystaceae</taxon>
        <taxon>Alexandrium</taxon>
    </lineage>
</organism>
<feature type="region of interest" description="Disordered" evidence="1">
    <location>
        <begin position="98"/>
        <end position="198"/>
    </location>
</feature>
<feature type="region of interest" description="Disordered" evidence="1">
    <location>
        <begin position="1"/>
        <end position="28"/>
    </location>
</feature>
<reference evidence="2" key="1">
    <citation type="submission" date="2021-01" db="EMBL/GenBank/DDBJ databases">
        <authorList>
            <person name="Corre E."/>
            <person name="Pelletier E."/>
            <person name="Niang G."/>
            <person name="Scheremetjew M."/>
            <person name="Finn R."/>
            <person name="Kale V."/>
            <person name="Holt S."/>
            <person name="Cochrane G."/>
            <person name="Meng A."/>
            <person name="Brown T."/>
            <person name="Cohen L."/>
        </authorList>
    </citation>
    <scope>NUCLEOTIDE SEQUENCE</scope>
    <source>
        <strain evidence="2">CCMP3105</strain>
    </source>
</reference>